<dbReference type="PATRIC" id="fig|1637645.4.peg.1487"/>
<organism evidence="3 4">
    <name type="scientific">Limnoraphis robusta CS-951</name>
    <dbReference type="NCBI Taxonomy" id="1637645"/>
    <lineage>
        <taxon>Bacteria</taxon>
        <taxon>Bacillati</taxon>
        <taxon>Cyanobacteriota</taxon>
        <taxon>Cyanophyceae</taxon>
        <taxon>Oscillatoriophycideae</taxon>
        <taxon>Oscillatoriales</taxon>
        <taxon>Sirenicapillariaceae</taxon>
        <taxon>Limnoraphis</taxon>
    </lineage>
</organism>
<dbReference type="Pfam" id="PF01425">
    <property type="entry name" value="Amidase"/>
    <property type="match status" value="1"/>
</dbReference>
<dbReference type="PANTHER" id="PTHR11895">
    <property type="entry name" value="TRANSAMIDASE"/>
    <property type="match status" value="1"/>
</dbReference>
<evidence type="ECO:0000313" key="3">
    <source>
        <dbReference type="EMBL" id="KKD39014.1"/>
    </source>
</evidence>
<dbReference type="OrthoDB" id="9811471at2"/>
<evidence type="ECO:0000259" key="2">
    <source>
        <dbReference type="Pfam" id="PF01425"/>
    </source>
</evidence>
<sequence length="466" mass="49876">MNLDDLVFSSALEQAQRIRRKQLSPLELVQLYLDRIELLNPKLGCYFTIMAEEAIALAQTQTEQLTANDPLELPPFFGVPISIKDLNPVAGVRCTYGSRMLINQEATYDDAVVTRIRQAGFIIIGKTATSEVGSLPYTEPQGFPPARNPWNLDYTPGGSSGGAAASVAAGVCAIAHGSDGGGSVRGPAFCCGLVGLKPSRGRISHAPIGDYQNGISTHGPIARTVADAAALLDVMSGYVTGDPYWLPAPTISFLQATQQPIGSLRIAFSTKIPPVGEASEVCAEAVTQTVQLLEEMGHQVERGCPDFTELIEPFKAVWQAGVAASGIPKDLLTPMNQWLLEQTGSAGDYLRAVGQMQVAARRIVAFFDQFDVLVLPTYMHTAIRVGEYEDLTPEETIERIVNWIAPCPPFNATGQPAIAIPTGLSAEGLPVGVQLIGKPADETTLIAIAAQLEAARPWNYRPTAIH</sequence>
<dbReference type="InterPro" id="IPR023631">
    <property type="entry name" value="Amidase_dom"/>
</dbReference>
<gene>
    <name evidence="3" type="ORF">WN50_05680</name>
</gene>
<dbReference type="RefSeq" id="WP_046277545.1">
    <property type="nucleotide sequence ID" value="NZ_LATL02000075.1"/>
</dbReference>
<dbReference type="PROSITE" id="PS00571">
    <property type="entry name" value="AMIDASES"/>
    <property type="match status" value="1"/>
</dbReference>
<comment type="caution">
    <text evidence="3">The sequence shown here is derived from an EMBL/GenBank/DDBJ whole genome shotgun (WGS) entry which is preliminary data.</text>
</comment>
<dbReference type="GO" id="GO:0003824">
    <property type="term" value="F:catalytic activity"/>
    <property type="evidence" value="ECO:0007669"/>
    <property type="project" value="InterPro"/>
</dbReference>
<dbReference type="Proteomes" id="UP000033607">
    <property type="component" value="Unassembled WGS sequence"/>
</dbReference>
<protein>
    <submittedName>
        <fullName evidence="3">Amidase</fullName>
    </submittedName>
</protein>
<dbReference type="Gene3D" id="3.90.1300.10">
    <property type="entry name" value="Amidase signature (AS) domain"/>
    <property type="match status" value="1"/>
</dbReference>
<accession>A0A0F5YJA7</accession>
<proteinExistence type="inferred from homology"/>
<evidence type="ECO:0000256" key="1">
    <source>
        <dbReference type="ARBA" id="ARBA00009199"/>
    </source>
</evidence>
<dbReference type="EMBL" id="LATL02000075">
    <property type="protein sequence ID" value="KKD39014.1"/>
    <property type="molecule type" value="Genomic_DNA"/>
</dbReference>
<dbReference type="PANTHER" id="PTHR11895:SF7">
    <property type="entry name" value="GLUTAMYL-TRNA(GLN) AMIDOTRANSFERASE SUBUNIT A, MITOCHONDRIAL"/>
    <property type="match status" value="1"/>
</dbReference>
<reference evidence="3 4" key="1">
    <citation type="submission" date="2015-06" db="EMBL/GenBank/DDBJ databases">
        <title>Draft genome assembly of filamentous brackish cyanobacterium Limnoraphis robusta strain CS-951.</title>
        <authorList>
            <person name="Willis A."/>
            <person name="Parks M."/>
            <person name="Burford M.A."/>
        </authorList>
    </citation>
    <scope>NUCLEOTIDE SEQUENCE [LARGE SCALE GENOMIC DNA]</scope>
    <source>
        <strain evidence="3 4">CS-951</strain>
    </source>
</reference>
<dbReference type="InterPro" id="IPR000120">
    <property type="entry name" value="Amidase"/>
</dbReference>
<name>A0A0F5YJA7_9CYAN</name>
<dbReference type="InterPro" id="IPR020556">
    <property type="entry name" value="Amidase_CS"/>
</dbReference>
<comment type="similarity">
    <text evidence="1">Belongs to the amidase family.</text>
</comment>
<dbReference type="SUPFAM" id="SSF75304">
    <property type="entry name" value="Amidase signature (AS) enzymes"/>
    <property type="match status" value="1"/>
</dbReference>
<dbReference type="AlphaFoldDB" id="A0A0F5YJA7"/>
<evidence type="ECO:0000313" key="4">
    <source>
        <dbReference type="Proteomes" id="UP000033607"/>
    </source>
</evidence>
<dbReference type="InterPro" id="IPR036928">
    <property type="entry name" value="AS_sf"/>
</dbReference>
<feature type="domain" description="Amidase" evidence="2">
    <location>
        <begin position="27"/>
        <end position="445"/>
    </location>
</feature>